<dbReference type="Proteomes" id="UP000773462">
    <property type="component" value="Unassembled WGS sequence"/>
</dbReference>
<proteinExistence type="predicted"/>
<dbReference type="InterPro" id="IPR011004">
    <property type="entry name" value="Trimer_LpxA-like_sf"/>
</dbReference>
<dbReference type="EMBL" id="JAGGLV010000009">
    <property type="protein sequence ID" value="MBP2112989.1"/>
    <property type="molecule type" value="Genomic_DNA"/>
</dbReference>
<feature type="compositionally biased region" description="Basic and acidic residues" evidence="3">
    <location>
        <begin position="225"/>
        <end position="238"/>
    </location>
</feature>
<dbReference type="InterPro" id="IPR018357">
    <property type="entry name" value="Hexapep_transf_CS"/>
</dbReference>
<keyword evidence="5" id="KW-1185">Reference proteome</keyword>
<dbReference type="SUPFAM" id="SSF51161">
    <property type="entry name" value="Trimeric LpxA-like enzymes"/>
    <property type="match status" value="1"/>
</dbReference>
<evidence type="ECO:0000256" key="2">
    <source>
        <dbReference type="ARBA" id="ARBA00022737"/>
    </source>
</evidence>
<accession>A0ABS4NUB9</accession>
<evidence type="ECO:0000256" key="3">
    <source>
        <dbReference type="SAM" id="MobiDB-lite"/>
    </source>
</evidence>
<keyword evidence="2" id="KW-0677">Repeat</keyword>
<sequence length="644" mass="70408">MTETLSTQAQALDYMPWIGLSEQERLQQDRYQQQLAADYPCTFGEACFVSPQAIVLPDQLALGDRSYIAGGAIIRSTRLVTGSDCSMNSYSILSGDITMGNGVRIASHASLYGFNHGYAVTDVPVFRQPLTVKGIVIGDDVWIGANAVILDGVRIGSHSIVAAGAVVTRDVPAYSIVGGNPAKLIRSRLAGEAAATAEPTKDKEESVMKMKDGMGIEEANLGGESEQREEGSKGLGKNGERLEKNIKLFGEDVEAVGDRSEGSDDGVGRLSDGARRLGDAAGLTGGVAPAFKTLYSQLADFSKQLQEQLTSLLEFYSETIEGEKLFRDRPGAGRTVRAYCDAVEIAAMFGSLPPGWMKEELIATLEQFQDSQTGLLPDPWSPPGPEDQPERLADHLSRYHLLAVGYALEVLGSALPHPVAVAENMDTATLYQQLNSLPWTDNAWGAGDWIDCYATGLYHNLKSFGSGKRPDDLFGWLATHCRRDSGLWGLPTAEEGWLQPVNGFYRLTRATYAQFGLPLPYPERSIDTVLAHSRDRRFFRLDALNACNVLDVVHPLWLCQKQSDYRQAEIRAWAEKLLGEVLPFWVPERGFAFQLSRQQETGLQGTEMWLSIIYLLADLCGLSSALGYSPKGVHRLEPAFSLSV</sequence>
<dbReference type="Pfam" id="PF00132">
    <property type="entry name" value="Hexapep"/>
    <property type="match status" value="1"/>
</dbReference>
<gene>
    <name evidence="4" type="ORF">J2Z70_003143</name>
</gene>
<evidence type="ECO:0000256" key="1">
    <source>
        <dbReference type="ARBA" id="ARBA00022679"/>
    </source>
</evidence>
<evidence type="ECO:0000313" key="4">
    <source>
        <dbReference type="EMBL" id="MBP2112989.1"/>
    </source>
</evidence>
<dbReference type="InterPro" id="IPR050179">
    <property type="entry name" value="Trans_hexapeptide_repeat"/>
</dbReference>
<dbReference type="Gene3D" id="2.160.10.10">
    <property type="entry name" value="Hexapeptide repeat proteins"/>
    <property type="match status" value="1"/>
</dbReference>
<dbReference type="InterPro" id="IPR001451">
    <property type="entry name" value="Hexapep"/>
</dbReference>
<organism evidence="4 5">
    <name type="scientific">Paenibacillus silagei</name>
    <dbReference type="NCBI Taxonomy" id="1670801"/>
    <lineage>
        <taxon>Bacteria</taxon>
        <taxon>Bacillati</taxon>
        <taxon>Bacillota</taxon>
        <taxon>Bacilli</taxon>
        <taxon>Bacillales</taxon>
        <taxon>Paenibacillaceae</taxon>
        <taxon>Paenibacillus</taxon>
    </lineage>
</organism>
<keyword evidence="1" id="KW-0808">Transferase</keyword>
<dbReference type="PANTHER" id="PTHR43300">
    <property type="entry name" value="ACETYLTRANSFERASE"/>
    <property type="match status" value="1"/>
</dbReference>
<dbReference type="PANTHER" id="PTHR43300:SF11">
    <property type="entry name" value="ACETYLTRANSFERASE RV3034C-RELATED"/>
    <property type="match status" value="1"/>
</dbReference>
<dbReference type="RefSeq" id="WP_245368256.1">
    <property type="nucleotide sequence ID" value="NZ_JAGGLV010000009.1"/>
</dbReference>
<dbReference type="PROSITE" id="PS00101">
    <property type="entry name" value="HEXAPEP_TRANSFERASES"/>
    <property type="match status" value="1"/>
</dbReference>
<evidence type="ECO:0000313" key="5">
    <source>
        <dbReference type="Proteomes" id="UP000773462"/>
    </source>
</evidence>
<protein>
    <submittedName>
        <fullName evidence="4">Acetyltransferase-like isoleucine patch superfamily enzyme</fullName>
    </submittedName>
</protein>
<dbReference type="CDD" id="cd04647">
    <property type="entry name" value="LbH_MAT_like"/>
    <property type="match status" value="1"/>
</dbReference>
<name>A0ABS4NUB9_9BACL</name>
<reference evidence="4 5" key="1">
    <citation type="submission" date="2021-03" db="EMBL/GenBank/DDBJ databases">
        <title>Genomic Encyclopedia of Type Strains, Phase IV (KMG-IV): sequencing the most valuable type-strain genomes for metagenomic binning, comparative biology and taxonomic classification.</title>
        <authorList>
            <person name="Goeker M."/>
        </authorList>
    </citation>
    <scope>NUCLEOTIDE SEQUENCE [LARGE SCALE GENOMIC DNA]</scope>
    <source>
        <strain evidence="4 5">DSM 101953</strain>
    </source>
</reference>
<comment type="caution">
    <text evidence="4">The sequence shown here is derived from an EMBL/GenBank/DDBJ whole genome shotgun (WGS) entry which is preliminary data.</text>
</comment>
<feature type="region of interest" description="Disordered" evidence="3">
    <location>
        <begin position="218"/>
        <end position="238"/>
    </location>
</feature>